<evidence type="ECO:0000259" key="4">
    <source>
        <dbReference type="Pfam" id="PF04803"/>
    </source>
</evidence>
<dbReference type="EMBL" id="BFAA01005398">
    <property type="protein sequence ID" value="GCB63880.1"/>
    <property type="molecule type" value="Genomic_DNA"/>
</dbReference>
<dbReference type="GO" id="GO:0007286">
    <property type="term" value="P:spermatid development"/>
    <property type="evidence" value="ECO:0007669"/>
    <property type="project" value="TreeGrafter"/>
</dbReference>
<evidence type="ECO:0000256" key="3">
    <source>
        <dbReference type="SAM" id="MobiDB-lite"/>
    </source>
</evidence>
<dbReference type="InterPro" id="IPR006888">
    <property type="entry name" value="XLR/SYCP3/FAM9_dom"/>
</dbReference>
<comment type="similarity">
    <text evidence="1">Belongs to the XLR/SYCP3 family.</text>
</comment>
<feature type="coiled-coil region" evidence="2">
    <location>
        <begin position="138"/>
        <end position="211"/>
    </location>
</feature>
<evidence type="ECO:0000313" key="6">
    <source>
        <dbReference type="Proteomes" id="UP000288216"/>
    </source>
</evidence>
<protein>
    <recommendedName>
        <fullName evidence="4">XLR/SYCP3/FAM9 domain-containing protein</fullName>
    </recommendedName>
</protein>
<evidence type="ECO:0000256" key="2">
    <source>
        <dbReference type="SAM" id="Coils"/>
    </source>
</evidence>
<feature type="region of interest" description="Disordered" evidence="3">
    <location>
        <begin position="1"/>
        <end position="62"/>
    </location>
</feature>
<dbReference type="AlphaFoldDB" id="A0A401NSQ3"/>
<gene>
    <name evidence="5" type="ORF">scyTo_0011678</name>
</gene>
<name>A0A401NSQ3_SCYTO</name>
<evidence type="ECO:0000313" key="5">
    <source>
        <dbReference type="EMBL" id="GCB63880.1"/>
    </source>
</evidence>
<keyword evidence="2" id="KW-0175">Coiled coil</keyword>
<accession>A0A401NSQ3</accession>
<dbReference type="PANTHER" id="PTHR19368:SF15">
    <property type="entry name" value="XLR_SYCP3_FAM9 DOMAIN-CONTAINING PROTEIN"/>
    <property type="match status" value="1"/>
</dbReference>
<dbReference type="STRING" id="75743.A0A401NSQ3"/>
<dbReference type="Proteomes" id="UP000288216">
    <property type="component" value="Unassembled WGS sequence"/>
</dbReference>
<dbReference type="OrthoDB" id="9621324at2759"/>
<dbReference type="OMA" id="ELHHEYS"/>
<evidence type="ECO:0000256" key="1">
    <source>
        <dbReference type="ARBA" id="ARBA00010283"/>
    </source>
</evidence>
<proteinExistence type="inferred from homology"/>
<reference evidence="5 6" key="1">
    <citation type="journal article" date="2018" name="Nat. Ecol. Evol.">
        <title>Shark genomes provide insights into elasmobranch evolution and the origin of vertebrates.</title>
        <authorList>
            <person name="Hara Y"/>
            <person name="Yamaguchi K"/>
            <person name="Onimaru K"/>
            <person name="Kadota M"/>
            <person name="Koyanagi M"/>
            <person name="Keeley SD"/>
            <person name="Tatsumi K"/>
            <person name="Tanaka K"/>
            <person name="Motone F"/>
            <person name="Kageyama Y"/>
            <person name="Nozu R"/>
            <person name="Adachi N"/>
            <person name="Nishimura O"/>
            <person name="Nakagawa R"/>
            <person name="Tanegashima C"/>
            <person name="Kiyatake I"/>
            <person name="Matsumoto R"/>
            <person name="Murakumo K"/>
            <person name="Nishida K"/>
            <person name="Terakita A"/>
            <person name="Kuratani S"/>
            <person name="Sato K"/>
            <person name="Hyodo S Kuraku.S."/>
        </authorList>
    </citation>
    <scope>NUCLEOTIDE SEQUENCE [LARGE SCALE GENOMIC DNA]</scope>
</reference>
<feature type="domain" description="XLR/SYCP3/FAM9" evidence="4">
    <location>
        <begin position="88"/>
        <end position="219"/>
    </location>
</feature>
<dbReference type="InterPro" id="IPR051443">
    <property type="entry name" value="XLR/SYCP3"/>
</dbReference>
<organism evidence="5 6">
    <name type="scientific">Scyliorhinus torazame</name>
    <name type="common">Cloudy catshark</name>
    <name type="synonym">Catulus torazame</name>
    <dbReference type="NCBI Taxonomy" id="75743"/>
    <lineage>
        <taxon>Eukaryota</taxon>
        <taxon>Metazoa</taxon>
        <taxon>Chordata</taxon>
        <taxon>Craniata</taxon>
        <taxon>Vertebrata</taxon>
        <taxon>Chondrichthyes</taxon>
        <taxon>Elasmobranchii</taxon>
        <taxon>Galeomorphii</taxon>
        <taxon>Galeoidea</taxon>
        <taxon>Carcharhiniformes</taxon>
        <taxon>Scyliorhinidae</taxon>
        <taxon>Scyliorhinus</taxon>
    </lineage>
</organism>
<dbReference type="Pfam" id="PF04803">
    <property type="entry name" value="Cor1"/>
    <property type="match status" value="1"/>
</dbReference>
<dbReference type="GO" id="GO:0000795">
    <property type="term" value="C:synaptonemal complex"/>
    <property type="evidence" value="ECO:0007669"/>
    <property type="project" value="TreeGrafter"/>
</dbReference>
<dbReference type="PANTHER" id="PTHR19368">
    <property type="entry name" value="XLR/SCP3/FAM9"/>
    <property type="match status" value="1"/>
</dbReference>
<keyword evidence="6" id="KW-1185">Reference proteome</keyword>
<comment type="caution">
    <text evidence="5">The sequence shown here is derived from an EMBL/GenBank/DDBJ whole genome shotgun (WGS) entry which is preliminary data.</text>
</comment>
<sequence>MANKGRRNSVKNQKEKATYDSLYEFNEDNAKPLGSSYENEQLEEATMQLGRKRSAPRTVTDQEEEIDDINVGGDVATMLERFGADINKAILAKKKRLEVYTKSSLKTSNQKIEQVWKVQQEERQKLTDDYCKQFTGIFQQWEKDIQKAKDQEEKIENLFRQQQKLFQQMRVVQGQRLKSIKQLFEQFLKNLEELEKSHTEQQSAVQSELRKEMALFQKRILMDTVSNIVALFHFKEVTVFNLFNNAFT</sequence>
<dbReference type="GO" id="GO:0051321">
    <property type="term" value="P:meiotic cell cycle"/>
    <property type="evidence" value="ECO:0007669"/>
    <property type="project" value="TreeGrafter"/>
</dbReference>